<organism evidence="1 2">
    <name type="scientific">[Eubacterium] siraeum</name>
    <dbReference type="NCBI Taxonomy" id="39492"/>
    <lineage>
        <taxon>Bacteria</taxon>
        <taxon>Bacillati</taxon>
        <taxon>Bacillota</taxon>
        <taxon>Clostridia</taxon>
        <taxon>Eubacteriales</taxon>
        <taxon>Oscillospiraceae</taxon>
        <taxon>Oscillospiraceae incertae sedis</taxon>
    </lineage>
</organism>
<evidence type="ECO:0000313" key="2">
    <source>
        <dbReference type="Proteomes" id="UP000095662"/>
    </source>
</evidence>
<sequence>MDKIRITKDENGAVILRFEKREDCERYTVYFRRENGRFKFLITTEKTAVRVNAVEGLCYFRVTGQTSGGRTVNIGTVDTSSLMKRTGFITMGSYNVQKIVERSPKFTADNTVRKISPLAAFFPEKIDNSDAQWESRTFEYIKENRSDYFIFDFYGTAVHGLVKTENSFLTGGIDGNEKHGEKLPNILPEDVYKPLVDIFAKEILKLYPADRIILVRTISPEFYAIGRQVRKSTPKNKLNAFLEDIENYFIKKVHPVIIDLSGRYFGDLSLTGDGKEAVFNRFYFADCEKALDEITSGEPGRVYKEQDIDSRLEQILCYYDNACARGLLTVLLDRKEPADALMFHTSREFIAENRAEIKDIIEQHYSSITDIYRYYDFGDNIEMKNAVKVIAALESNTLQNVTHGELIRLLDRQYRIKRPIANFVRATLGGALGKEVDVNDQNLRFMTRVAYELWNGGDPKAVPQKIDEYEKIHNFTLIDMWGTGVIKRALAKATTIRMNVAVSGESFVWAFDKPHSVEEKRFATADKSGAKALEQLMRTTVQRLTVSRSRWIAIDMADVIADNAKYNGEGFTVDKQYANSDLSVILGKAGQPFTLDAQKDKERILAACDKLSHFVKQKYGSNIILCKVSLNDKVRDYDGKIKPLVTDKKKFANAKALLKLCEERFVENTDCYILDNSKNYVSDENFASGGAGIARFEADFYSATAEYVDYIVQYSPVQKYFDKL</sequence>
<dbReference type="EMBL" id="CZBY01000031">
    <property type="protein sequence ID" value="CUQ92392.1"/>
    <property type="molecule type" value="Genomic_DNA"/>
</dbReference>
<accession>A0A175A241</accession>
<dbReference type="STRING" id="39492.ERS852540_02514"/>
<evidence type="ECO:0000313" key="1">
    <source>
        <dbReference type="EMBL" id="CUQ92392.1"/>
    </source>
</evidence>
<proteinExistence type="predicted"/>
<dbReference type="Proteomes" id="UP000095662">
    <property type="component" value="Unassembled WGS sequence"/>
</dbReference>
<reference evidence="1 2" key="1">
    <citation type="submission" date="2015-09" db="EMBL/GenBank/DDBJ databases">
        <authorList>
            <consortium name="Pathogen Informatics"/>
        </authorList>
    </citation>
    <scope>NUCLEOTIDE SEQUENCE [LARGE SCALE GENOMIC DNA]</scope>
    <source>
        <strain evidence="1 2">2789STDY5834928</strain>
    </source>
</reference>
<dbReference type="AlphaFoldDB" id="A0A175A241"/>
<gene>
    <name evidence="1" type="ORF">ERS852540_02514</name>
</gene>
<protein>
    <submittedName>
        <fullName evidence="1">Uncharacterized protein</fullName>
    </submittedName>
</protein>
<name>A0A175A241_9FIRM</name>